<evidence type="ECO:0000313" key="5">
    <source>
        <dbReference type="EnsemblPlants" id="EMT22407"/>
    </source>
</evidence>
<dbReference type="Pfam" id="PF00280">
    <property type="entry name" value="potato_inhibit"/>
    <property type="match status" value="1"/>
</dbReference>
<dbReference type="AlphaFoldDB" id="M8C5W6"/>
<dbReference type="GO" id="GO:0009611">
    <property type="term" value="P:response to wounding"/>
    <property type="evidence" value="ECO:0007669"/>
    <property type="project" value="InterPro"/>
</dbReference>
<sequence>MAEWASMARMEEVGSADTEQGRRHGCEKGRADMRERAVNLVGLVNFNGFEAMEAGGATAGVGAEKNSWPEVVGLSSEEAKKKIIQHKPDASVHVVPADSFVTMDYNTGRVRVFVDSNDKVTKAPRIG</sequence>
<comment type="similarity">
    <text evidence="1">Belongs to the protease inhibitor I13 (potato type I serine protease inhibitor) family.</text>
</comment>
<organism evidence="5">
    <name type="scientific">Aegilops tauschii</name>
    <name type="common">Tausch's goatgrass</name>
    <name type="synonym">Aegilops squarrosa</name>
    <dbReference type="NCBI Taxonomy" id="37682"/>
    <lineage>
        <taxon>Eukaryota</taxon>
        <taxon>Viridiplantae</taxon>
        <taxon>Streptophyta</taxon>
        <taxon>Embryophyta</taxon>
        <taxon>Tracheophyta</taxon>
        <taxon>Spermatophyta</taxon>
        <taxon>Magnoliopsida</taxon>
        <taxon>Liliopsida</taxon>
        <taxon>Poales</taxon>
        <taxon>Poaceae</taxon>
        <taxon>BOP clade</taxon>
        <taxon>Pooideae</taxon>
        <taxon>Triticodae</taxon>
        <taxon>Triticeae</taxon>
        <taxon>Triticinae</taxon>
        <taxon>Aegilops</taxon>
    </lineage>
</organism>
<protein>
    <submittedName>
        <fullName evidence="5">Subtilisin inhibitor 1</fullName>
    </submittedName>
</protein>
<proteinExistence type="inferred from homology"/>
<feature type="compositionally biased region" description="Basic and acidic residues" evidence="4">
    <location>
        <begin position="19"/>
        <end position="30"/>
    </location>
</feature>
<dbReference type="PROSITE" id="PS00285">
    <property type="entry name" value="POTATO_INHIBITOR"/>
    <property type="match status" value="1"/>
</dbReference>
<evidence type="ECO:0000256" key="2">
    <source>
        <dbReference type="ARBA" id="ARBA00022690"/>
    </source>
</evidence>
<dbReference type="Gene3D" id="3.30.10.10">
    <property type="entry name" value="Trypsin Inhibitor V, subunit A"/>
    <property type="match status" value="1"/>
</dbReference>
<dbReference type="InterPro" id="IPR036354">
    <property type="entry name" value="Prot_inh_pot1_sf"/>
</dbReference>
<accession>M8C5W6</accession>
<keyword evidence="2" id="KW-0646">Protease inhibitor</keyword>
<reference evidence="5" key="1">
    <citation type="submission" date="2015-06" db="UniProtKB">
        <authorList>
            <consortium name="EnsemblPlants"/>
        </authorList>
    </citation>
    <scope>IDENTIFICATION</scope>
</reference>
<dbReference type="PANTHER" id="PTHR33091:SF29">
    <property type="entry name" value="SUBTILISIN INHIBITOR 1"/>
    <property type="match status" value="1"/>
</dbReference>
<dbReference type="SUPFAM" id="SSF54654">
    <property type="entry name" value="CI-2 family of serine protease inhibitors"/>
    <property type="match status" value="1"/>
</dbReference>
<dbReference type="EnsemblPlants" id="EMT22407">
    <property type="protein sequence ID" value="EMT22407"/>
    <property type="gene ID" value="F775_23985"/>
</dbReference>
<evidence type="ECO:0000256" key="3">
    <source>
        <dbReference type="ARBA" id="ARBA00022900"/>
    </source>
</evidence>
<name>M8C5W6_AEGTA</name>
<feature type="region of interest" description="Disordered" evidence="4">
    <location>
        <begin position="1"/>
        <end position="30"/>
    </location>
</feature>
<keyword evidence="3" id="KW-0722">Serine protease inhibitor</keyword>
<dbReference type="PANTHER" id="PTHR33091">
    <property type="entry name" value="PROTEIN, PUTATIVE, EXPRESSED-RELATED"/>
    <property type="match status" value="1"/>
</dbReference>
<dbReference type="InterPro" id="IPR000864">
    <property type="entry name" value="Prot_inh_pot1"/>
</dbReference>
<dbReference type="GO" id="GO:0004867">
    <property type="term" value="F:serine-type endopeptidase inhibitor activity"/>
    <property type="evidence" value="ECO:0007669"/>
    <property type="project" value="UniProtKB-KW"/>
</dbReference>
<dbReference type="PRINTS" id="PR00292">
    <property type="entry name" value="POTATOINHBTR"/>
</dbReference>
<evidence type="ECO:0000256" key="4">
    <source>
        <dbReference type="SAM" id="MobiDB-lite"/>
    </source>
</evidence>
<evidence type="ECO:0000256" key="1">
    <source>
        <dbReference type="ARBA" id="ARBA00008210"/>
    </source>
</evidence>